<dbReference type="InterPro" id="IPR008969">
    <property type="entry name" value="CarboxyPept-like_regulatory"/>
</dbReference>
<name>A0ABT3Y6E1_9FLAO</name>
<dbReference type="PROSITE" id="PS51257">
    <property type="entry name" value="PROKAR_LIPOPROTEIN"/>
    <property type="match status" value="1"/>
</dbReference>
<proteinExistence type="predicted"/>
<evidence type="ECO:0000313" key="1">
    <source>
        <dbReference type="EMBL" id="MCX8533730.1"/>
    </source>
</evidence>
<dbReference type="RefSeq" id="WP_267282214.1">
    <property type="nucleotide sequence ID" value="NZ_JAOVZV010000017.1"/>
</dbReference>
<evidence type="ECO:0008006" key="3">
    <source>
        <dbReference type="Google" id="ProtNLM"/>
    </source>
</evidence>
<sequence length="285" mass="33138">MKKILNIVLLFIFGCYFCQDIQGFVSNENLIGIENVTISINNKIIAHTNEKGNFVIANSKESDTILFSKSGYLTKDILMKNFKQNNYKIILERVYDIEAVIFNEKEYKKINYDYTLKKQANIRFIPYPNWEMGMKFKNDLGKKGFVSDVTLYLHKTDTDVRNTDVEINFYTIDSLTGKPKTKINKTKIIYTPTNKSRKHAVVNVEKLKIPFALNGVFVSMKWLPNEFNDKKLGPSIRYTTSSDEKLTYERLYGDWELSGGQNPRKESFVNMMMGLKVYIKKAKNE</sequence>
<gene>
    <name evidence="1" type="ORF">OEA66_15340</name>
</gene>
<reference evidence="1" key="1">
    <citation type="submission" date="2022-10" db="EMBL/GenBank/DDBJ databases">
        <title>Chryseobacterium sp. nov., a novel bacterial species.</title>
        <authorList>
            <person name="Cao Y."/>
        </authorList>
    </citation>
    <scope>NUCLEOTIDE SEQUENCE</scope>
    <source>
        <strain evidence="1">KC 927</strain>
    </source>
</reference>
<evidence type="ECO:0000313" key="2">
    <source>
        <dbReference type="Proteomes" id="UP001070176"/>
    </source>
</evidence>
<accession>A0ABT3Y6E1</accession>
<comment type="caution">
    <text evidence="1">The sequence shown here is derived from an EMBL/GenBank/DDBJ whole genome shotgun (WGS) entry which is preliminary data.</text>
</comment>
<keyword evidence="2" id="KW-1185">Reference proteome</keyword>
<dbReference type="Proteomes" id="UP001070176">
    <property type="component" value="Unassembled WGS sequence"/>
</dbReference>
<organism evidence="1 2">
    <name type="scientific">Chryseobacterium luquanense</name>
    <dbReference type="NCBI Taxonomy" id="2983766"/>
    <lineage>
        <taxon>Bacteria</taxon>
        <taxon>Pseudomonadati</taxon>
        <taxon>Bacteroidota</taxon>
        <taxon>Flavobacteriia</taxon>
        <taxon>Flavobacteriales</taxon>
        <taxon>Weeksellaceae</taxon>
        <taxon>Chryseobacterium group</taxon>
        <taxon>Chryseobacterium</taxon>
    </lineage>
</organism>
<dbReference type="Gene3D" id="2.60.40.1120">
    <property type="entry name" value="Carboxypeptidase-like, regulatory domain"/>
    <property type="match status" value="1"/>
</dbReference>
<dbReference type="EMBL" id="JAOVZV010000017">
    <property type="protein sequence ID" value="MCX8533730.1"/>
    <property type="molecule type" value="Genomic_DNA"/>
</dbReference>
<protein>
    <recommendedName>
        <fullName evidence="3">Carboxypeptidase-like regulatory domain-containing protein</fullName>
    </recommendedName>
</protein>
<dbReference type="SUPFAM" id="SSF49464">
    <property type="entry name" value="Carboxypeptidase regulatory domain-like"/>
    <property type="match status" value="1"/>
</dbReference>